<evidence type="ECO:0000256" key="1">
    <source>
        <dbReference type="SAM" id="Phobius"/>
    </source>
</evidence>
<sequence>MRLAPTFVLVAVVCPVAVQAGQAEADRFLREYPEAARRIQERYSQIKGECRITDVTSKRMSPAIFAFDHGFRKVEFFADPNAKGRSGSMVYCLGPDSGFGLRRENTKAPYRVFWLGPASENQRTFNFQFGKYINAPHSIYWTPLIDLVKPGDVRNVTAEEVSMGGETLLKVYFESGTKEAPDKTWLVLDPNSWVIRSYENLAGQPPGATRTTKIEVEYDPGRGGIPTPKLVKFTDPNLKSEVCEFRSVTFDPTPRDEFSMEFYDLPDIAATPPVRRFGLIPWLVGLGVLGLVVGLALKLAAGRARARRAMA</sequence>
<proteinExistence type="predicted"/>
<keyword evidence="1" id="KW-1133">Transmembrane helix</keyword>
<keyword evidence="3" id="KW-1185">Reference proteome</keyword>
<protein>
    <submittedName>
        <fullName evidence="2">Uncharacterized protein</fullName>
    </submittedName>
</protein>
<gene>
    <name evidence="2" type="ORF">TsocGM_09060</name>
</gene>
<dbReference type="EMBL" id="RYZH01000014">
    <property type="protein sequence ID" value="RUL88081.1"/>
    <property type="molecule type" value="Genomic_DNA"/>
</dbReference>
<evidence type="ECO:0000313" key="2">
    <source>
        <dbReference type="EMBL" id="RUL88081.1"/>
    </source>
</evidence>
<reference evidence="2 3" key="1">
    <citation type="submission" date="2018-12" db="EMBL/GenBank/DDBJ databases">
        <authorList>
            <person name="Toschakov S.V."/>
        </authorList>
    </citation>
    <scope>NUCLEOTIDE SEQUENCE [LARGE SCALE GENOMIC DNA]</scope>
    <source>
        <strain evidence="2 3">GM2012</strain>
    </source>
</reference>
<dbReference type="RefSeq" id="WP_126724990.1">
    <property type="nucleotide sequence ID" value="NZ_RYZH01000014.1"/>
</dbReference>
<reference evidence="2 3" key="2">
    <citation type="submission" date="2019-01" db="EMBL/GenBank/DDBJ databases">
        <title>Tautonia sociabilis, a novel thermotolerant planctomycete of Isosphaeraceae family, isolated from a 4000 m deep subterranean habitat.</title>
        <authorList>
            <person name="Kovaleva O.L."/>
            <person name="Elcheninov A.G."/>
            <person name="Van Heerden E."/>
            <person name="Toshchakov S.V."/>
            <person name="Novikov A."/>
            <person name="Bonch-Osmolovskaya E.A."/>
            <person name="Kublanov I.V."/>
        </authorList>
    </citation>
    <scope>NUCLEOTIDE SEQUENCE [LARGE SCALE GENOMIC DNA]</scope>
    <source>
        <strain evidence="2 3">GM2012</strain>
    </source>
</reference>
<accession>A0A432MKZ6</accession>
<name>A0A432MKZ6_9BACT</name>
<feature type="transmembrane region" description="Helical" evidence="1">
    <location>
        <begin position="279"/>
        <end position="301"/>
    </location>
</feature>
<keyword evidence="1" id="KW-0812">Transmembrane</keyword>
<comment type="caution">
    <text evidence="2">The sequence shown here is derived from an EMBL/GenBank/DDBJ whole genome shotgun (WGS) entry which is preliminary data.</text>
</comment>
<evidence type="ECO:0000313" key="3">
    <source>
        <dbReference type="Proteomes" id="UP000280296"/>
    </source>
</evidence>
<dbReference type="Proteomes" id="UP000280296">
    <property type="component" value="Unassembled WGS sequence"/>
</dbReference>
<dbReference type="AlphaFoldDB" id="A0A432MKZ6"/>
<organism evidence="2 3">
    <name type="scientific">Tautonia sociabilis</name>
    <dbReference type="NCBI Taxonomy" id="2080755"/>
    <lineage>
        <taxon>Bacteria</taxon>
        <taxon>Pseudomonadati</taxon>
        <taxon>Planctomycetota</taxon>
        <taxon>Planctomycetia</taxon>
        <taxon>Isosphaerales</taxon>
        <taxon>Isosphaeraceae</taxon>
        <taxon>Tautonia</taxon>
    </lineage>
</organism>
<keyword evidence="1" id="KW-0472">Membrane</keyword>